<keyword evidence="2" id="KW-0472">Membrane</keyword>
<evidence type="ECO:0000256" key="2">
    <source>
        <dbReference type="SAM" id="Phobius"/>
    </source>
</evidence>
<feature type="transmembrane region" description="Helical" evidence="2">
    <location>
        <begin position="241"/>
        <end position="263"/>
    </location>
</feature>
<name>A0A7X0D6W5_9ACTN</name>
<dbReference type="EMBL" id="JACHDS010000001">
    <property type="protein sequence ID" value="MBB6173793.1"/>
    <property type="molecule type" value="Genomic_DNA"/>
</dbReference>
<dbReference type="AlphaFoldDB" id="A0A7X0D6W5"/>
<dbReference type="Proteomes" id="UP000546642">
    <property type="component" value="Unassembled WGS sequence"/>
</dbReference>
<feature type="transmembrane region" description="Helical" evidence="2">
    <location>
        <begin position="175"/>
        <end position="198"/>
    </location>
</feature>
<keyword evidence="2" id="KW-1133">Transmembrane helix</keyword>
<organism evidence="3 4">
    <name type="scientific">Nocardiopsis mwathae</name>
    <dbReference type="NCBI Taxonomy" id="1472723"/>
    <lineage>
        <taxon>Bacteria</taxon>
        <taxon>Bacillati</taxon>
        <taxon>Actinomycetota</taxon>
        <taxon>Actinomycetes</taxon>
        <taxon>Streptosporangiales</taxon>
        <taxon>Nocardiopsidaceae</taxon>
        <taxon>Nocardiopsis</taxon>
    </lineage>
</organism>
<feature type="compositionally biased region" description="Gly residues" evidence="1">
    <location>
        <begin position="80"/>
        <end position="103"/>
    </location>
</feature>
<gene>
    <name evidence="3" type="ORF">HNR23_003853</name>
</gene>
<keyword evidence="2" id="KW-0812">Transmembrane</keyword>
<proteinExistence type="predicted"/>
<accession>A0A7X0D6W5</accession>
<protein>
    <submittedName>
        <fullName evidence="3">Uncharacterized protein</fullName>
    </submittedName>
</protein>
<feature type="transmembrane region" description="Helical" evidence="2">
    <location>
        <begin position="210"/>
        <end position="229"/>
    </location>
</feature>
<dbReference type="RefSeq" id="WP_184077404.1">
    <property type="nucleotide sequence ID" value="NZ_JACHDS010000001.1"/>
</dbReference>
<comment type="caution">
    <text evidence="3">The sequence shown here is derived from an EMBL/GenBank/DDBJ whole genome shotgun (WGS) entry which is preliminary data.</text>
</comment>
<sequence length="272" mass="28609">MTEPERAEQVVLAYLADVGEAAYGRLPHRRRVAFIGDLRSRINAACAAAGARSPEEVRKVLRQFGDPEDVVDRACREDGNGNGAGNGNGTAGGNGNGAGGGGDGDGDQVLWAGSKRPMPEHRVHREPPPWRGGPDRGLLRGASSGRSARRRRANGGTGPGPFDRVRHNPAEAFTVVIYLCTGLIGAISLLWPVGAVLVVLSRVWARRDQWIAVAVPIAATVVGMVLWQGEAPYVDQVIMGSLLSTGVIGLRVAAVACGLYLAVRLLRGVDAS</sequence>
<feature type="compositionally biased region" description="Basic and acidic residues" evidence="1">
    <location>
        <begin position="117"/>
        <end position="138"/>
    </location>
</feature>
<evidence type="ECO:0000256" key="1">
    <source>
        <dbReference type="SAM" id="MobiDB-lite"/>
    </source>
</evidence>
<evidence type="ECO:0000313" key="4">
    <source>
        <dbReference type="Proteomes" id="UP000546642"/>
    </source>
</evidence>
<evidence type="ECO:0000313" key="3">
    <source>
        <dbReference type="EMBL" id="MBB6173793.1"/>
    </source>
</evidence>
<feature type="region of interest" description="Disordered" evidence="1">
    <location>
        <begin position="74"/>
        <end position="164"/>
    </location>
</feature>
<keyword evidence="4" id="KW-1185">Reference proteome</keyword>
<reference evidence="3 4" key="1">
    <citation type="submission" date="2020-08" db="EMBL/GenBank/DDBJ databases">
        <title>Sequencing the genomes of 1000 actinobacteria strains.</title>
        <authorList>
            <person name="Klenk H.-P."/>
        </authorList>
    </citation>
    <scope>NUCLEOTIDE SEQUENCE [LARGE SCALE GENOMIC DNA]</scope>
    <source>
        <strain evidence="3 4">DSM 46659</strain>
    </source>
</reference>